<dbReference type="PANTHER" id="PTHR10885:SF20">
    <property type="entry name" value="NUDIX HYDROLASE DOMAIN-CONTAINING PROTEIN"/>
    <property type="match status" value="1"/>
</dbReference>
<organism evidence="2 3">
    <name type="scientific">Durusdinium trenchii</name>
    <dbReference type="NCBI Taxonomy" id="1381693"/>
    <lineage>
        <taxon>Eukaryota</taxon>
        <taxon>Sar</taxon>
        <taxon>Alveolata</taxon>
        <taxon>Dinophyceae</taxon>
        <taxon>Suessiales</taxon>
        <taxon>Symbiodiniaceae</taxon>
        <taxon>Durusdinium</taxon>
    </lineage>
</organism>
<dbReference type="InterPro" id="IPR000086">
    <property type="entry name" value="NUDIX_hydrolase_dom"/>
</dbReference>
<comment type="caution">
    <text evidence="2">The sequence shown here is derived from an EMBL/GenBank/DDBJ whole genome shotgun (WGS) entry which is preliminary data.</text>
</comment>
<sequence length="247" mass="28216">MLRWWKLSLLYPSSSSIVSECLKQQLTLEAAYNVTPCLPSPWGSYDPGQIGSTPSQPSWHEKLDIYDMNRQPIGSATAWEAQTTCLWHRTVYVIPHLSDGRLLFQRRAAWKWRMGGLWDVGLSETVELSEALPAAAQRAVQEELGQNAQLHLHECCRISTGWSGSTPHMQVCQADHNVLYRAMMSDEKVDFGERDAEVDTLEYWTIDEYQRRADEDLFHFAPWVHALILGCSDCFRLTPAMLDTVEL</sequence>
<dbReference type="Gene3D" id="3.90.79.10">
    <property type="entry name" value="Nucleoside Triphosphate Pyrophosphohydrolase"/>
    <property type="match status" value="1"/>
</dbReference>
<gene>
    <name evidence="2" type="ORF">SCF082_LOCUS30805</name>
</gene>
<protein>
    <recommendedName>
        <fullName evidence="1">Nudix hydrolase domain-containing protein</fullName>
    </recommendedName>
</protein>
<evidence type="ECO:0000313" key="3">
    <source>
        <dbReference type="Proteomes" id="UP001642464"/>
    </source>
</evidence>
<dbReference type="Proteomes" id="UP001642464">
    <property type="component" value="Unassembled WGS sequence"/>
</dbReference>
<accession>A0ABP0N0Q5</accession>
<evidence type="ECO:0000313" key="2">
    <source>
        <dbReference type="EMBL" id="CAK9057360.1"/>
    </source>
</evidence>
<dbReference type="EMBL" id="CAXAMM010025658">
    <property type="protein sequence ID" value="CAK9057360.1"/>
    <property type="molecule type" value="Genomic_DNA"/>
</dbReference>
<dbReference type="SUPFAM" id="SSF55811">
    <property type="entry name" value="Nudix"/>
    <property type="match status" value="1"/>
</dbReference>
<reference evidence="2 3" key="1">
    <citation type="submission" date="2024-02" db="EMBL/GenBank/DDBJ databases">
        <authorList>
            <person name="Chen Y."/>
            <person name="Shah S."/>
            <person name="Dougan E. K."/>
            <person name="Thang M."/>
            <person name="Chan C."/>
        </authorList>
    </citation>
    <scope>NUCLEOTIDE SEQUENCE [LARGE SCALE GENOMIC DNA]</scope>
</reference>
<proteinExistence type="predicted"/>
<dbReference type="Pfam" id="PF00293">
    <property type="entry name" value="NUDIX"/>
    <property type="match status" value="1"/>
</dbReference>
<dbReference type="PROSITE" id="PS51462">
    <property type="entry name" value="NUDIX"/>
    <property type="match status" value="1"/>
</dbReference>
<name>A0ABP0N0Q5_9DINO</name>
<evidence type="ECO:0000259" key="1">
    <source>
        <dbReference type="PROSITE" id="PS51462"/>
    </source>
</evidence>
<keyword evidence="3" id="KW-1185">Reference proteome</keyword>
<feature type="domain" description="Nudix hydrolase" evidence="1">
    <location>
        <begin position="86"/>
        <end position="226"/>
    </location>
</feature>
<dbReference type="InterPro" id="IPR015797">
    <property type="entry name" value="NUDIX_hydrolase-like_dom_sf"/>
</dbReference>
<dbReference type="PANTHER" id="PTHR10885">
    <property type="entry name" value="ISOPENTENYL-DIPHOSPHATE DELTA-ISOMERASE"/>
    <property type="match status" value="1"/>
</dbReference>